<dbReference type="EMBL" id="AHJE01000012">
    <property type="protein sequence ID" value="EHP44228.1"/>
    <property type="molecule type" value="Genomic_DNA"/>
</dbReference>
<evidence type="ECO:0000313" key="4">
    <source>
        <dbReference type="Proteomes" id="UP000005808"/>
    </source>
</evidence>
<dbReference type="InterPro" id="IPR056469">
    <property type="entry name" value="HAB_dom"/>
</dbReference>
<feature type="domain" description="DUF7673" evidence="1">
    <location>
        <begin position="58"/>
        <end position="141"/>
    </location>
</feature>
<evidence type="ECO:0000259" key="2">
    <source>
        <dbReference type="Pfam" id="PF24721"/>
    </source>
</evidence>
<dbReference type="RefSeq" id="WP_006156725.1">
    <property type="nucleotide sequence ID" value="NZ_AHJE01000012.1"/>
</dbReference>
<dbReference type="Pfam" id="PF24720">
    <property type="entry name" value="DUF7673"/>
    <property type="match status" value="1"/>
</dbReference>
<feature type="domain" description="Half a barrel" evidence="2">
    <location>
        <begin position="157"/>
        <end position="233"/>
    </location>
</feature>
<reference evidence="3 4" key="1">
    <citation type="journal article" date="2012" name="J. Bacteriol.">
        <title>De Novo Genome Project of Cupriavidus basilensis OR16.</title>
        <authorList>
            <person name="Cserhati M."/>
            <person name="Kriszt B."/>
            <person name="Szoboszlay S."/>
            <person name="Toth A."/>
            <person name="Szabo I."/>
            <person name="Tancsics A."/>
            <person name="Nagy I."/>
            <person name="Horvath B."/>
            <person name="Nagy I."/>
            <person name="Kukolya J."/>
        </authorList>
    </citation>
    <scope>NUCLEOTIDE SEQUENCE [LARGE SCALE GENOMIC DNA]</scope>
    <source>
        <strain evidence="3 4">OR16</strain>
    </source>
</reference>
<dbReference type="Proteomes" id="UP000005808">
    <property type="component" value="Unassembled WGS sequence"/>
</dbReference>
<dbReference type="AlphaFoldDB" id="H1S012"/>
<organism evidence="3 4">
    <name type="scientific">Cupriavidus basilensis OR16</name>
    <dbReference type="NCBI Taxonomy" id="1127483"/>
    <lineage>
        <taxon>Bacteria</taxon>
        <taxon>Pseudomonadati</taxon>
        <taxon>Pseudomonadota</taxon>
        <taxon>Betaproteobacteria</taxon>
        <taxon>Burkholderiales</taxon>
        <taxon>Burkholderiaceae</taxon>
        <taxon>Cupriavidus</taxon>
    </lineage>
</organism>
<name>H1S012_9BURK</name>
<sequence length="233" mass="26019">MSIPPRPKTQPITHHVPEHLVEAFLQAADEFFAQARGGRTAGQGAAEVRAQDRDRGLDSLAHLVEVAEGDTGQAGIVARFLAGLYNGTNFPFDLTELRGLDADLFEHCLAVLRLDNRPKVEVHRYFTDGDELWQCMIARWNLDQQPPAEPAPLHGERYQAKYVTHGNAPGYRDVTLYVSLENDPARLLPIELHFSAQDGVAIAQDVIGIHRRVWQDGRVPIDIDAGETRPSWF</sequence>
<evidence type="ECO:0000259" key="1">
    <source>
        <dbReference type="Pfam" id="PF24720"/>
    </source>
</evidence>
<evidence type="ECO:0000313" key="3">
    <source>
        <dbReference type="EMBL" id="EHP44228.1"/>
    </source>
</evidence>
<gene>
    <name evidence="3" type="ORF">OR16_04602</name>
</gene>
<dbReference type="InterPro" id="IPR056090">
    <property type="entry name" value="DUF7673"/>
</dbReference>
<accession>H1S012</accession>
<proteinExistence type="predicted"/>
<dbReference type="PATRIC" id="fig|1127483.3.peg.914"/>
<protein>
    <submittedName>
        <fullName evidence="3">Uncharacterized protein</fullName>
    </submittedName>
</protein>
<comment type="caution">
    <text evidence="3">The sequence shown here is derived from an EMBL/GenBank/DDBJ whole genome shotgun (WGS) entry which is preliminary data.</text>
</comment>
<dbReference type="Pfam" id="PF24721">
    <property type="entry name" value="HAB"/>
    <property type="match status" value="1"/>
</dbReference>